<gene>
    <name evidence="1" type="ORF">A3C26_01755</name>
</gene>
<dbReference type="EMBL" id="MFCX01000022">
    <property type="protein sequence ID" value="OGE25669.1"/>
    <property type="molecule type" value="Genomic_DNA"/>
</dbReference>
<dbReference type="AlphaFoldDB" id="A0A1F5JAS6"/>
<evidence type="ECO:0000313" key="2">
    <source>
        <dbReference type="Proteomes" id="UP000177042"/>
    </source>
</evidence>
<name>A0A1F5JAS6_9BACT</name>
<organism evidence="1 2">
    <name type="scientific">Candidatus Daviesbacteria bacterium RIFCSPHIGHO2_02_FULL_39_12</name>
    <dbReference type="NCBI Taxonomy" id="1797770"/>
    <lineage>
        <taxon>Bacteria</taxon>
        <taxon>Candidatus Daviesiibacteriota</taxon>
    </lineage>
</organism>
<protein>
    <submittedName>
        <fullName evidence="1">Uncharacterized protein</fullName>
    </submittedName>
</protein>
<comment type="caution">
    <text evidence="1">The sequence shown here is derived from an EMBL/GenBank/DDBJ whole genome shotgun (WGS) entry which is preliminary data.</text>
</comment>
<accession>A0A1F5JAS6</accession>
<dbReference type="Proteomes" id="UP000177042">
    <property type="component" value="Unassembled WGS sequence"/>
</dbReference>
<sequence>MKKEKKKEGLRSMTNVMPWDFIHNQSIIDNESERRLKINKSKIKYVDYIPEKNRMVVKLKRKTITHSDIPVFSFAPLSKIRKDLEKLDYSAEEIDSTIEGLSELPEYEDSKREQKSEK</sequence>
<reference evidence="1 2" key="1">
    <citation type="journal article" date="2016" name="Nat. Commun.">
        <title>Thousands of microbial genomes shed light on interconnected biogeochemical processes in an aquifer system.</title>
        <authorList>
            <person name="Anantharaman K."/>
            <person name="Brown C.T."/>
            <person name="Hug L.A."/>
            <person name="Sharon I."/>
            <person name="Castelle C.J."/>
            <person name="Probst A.J."/>
            <person name="Thomas B.C."/>
            <person name="Singh A."/>
            <person name="Wilkins M.J."/>
            <person name="Karaoz U."/>
            <person name="Brodie E.L."/>
            <person name="Williams K.H."/>
            <person name="Hubbard S.S."/>
            <person name="Banfield J.F."/>
        </authorList>
    </citation>
    <scope>NUCLEOTIDE SEQUENCE [LARGE SCALE GENOMIC DNA]</scope>
</reference>
<evidence type="ECO:0000313" key="1">
    <source>
        <dbReference type="EMBL" id="OGE25669.1"/>
    </source>
</evidence>
<proteinExistence type="predicted"/>